<evidence type="ECO:0000313" key="3">
    <source>
        <dbReference type="EMBL" id="GGU92789.1"/>
    </source>
</evidence>
<feature type="compositionally biased region" description="Low complexity" evidence="1">
    <location>
        <begin position="219"/>
        <end position="235"/>
    </location>
</feature>
<sequence>MRRPYGVSAAAGLPVGLGGGALLILSLRSYEAWAYPRSDSWVVYGALIGGALVGLVAWAATGTEFSGAGWVMGLAFVLHCFCGTILAEQQALHDHGREATVTLRTEHAHRDYNDIGVQTGISYTYGVAVPPGLPHRPLDTAGSRLAPGQRVLATVDLKGHADWQLGGRPNVSHFTASTVRGCELLILVAGTALGGVGGVMLREHLRSRPRSGGPDRQRTGTTTQDVTATTDGATD</sequence>
<dbReference type="EMBL" id="BMTD01000005">
    <property type="protein sequence ID" value="GGU92789.1"/>
    <property type="molecule type" value="Genomic_DNA"/>
</dbReference>
<accession>A0A918I9W7</accession>
<evidence type="ECO:0000256" key="1">
    <source>
        <dbReference type="SAM" id="MobiDB-lite"/>
    </source>
</evidence>
<evidence type="ECO:0000256" key="2">
    <source>
        <dbReference type="SAM" id="Phobius"/>
    </source>
</evidence>
<feature type="region of interest" description="Disordered" evidence="1">
    <location>
        <begin position="206"/>
        <end position="235"/>
    </location>
</feature>
<feature type="transmembrane region" description="Helical" evidence="2">
    <location>
        <begin position="6"/>
        <end position="29"/>
    </location>
</feature>
<proteinExistence type="predicted"/>
<name>A0A918I9W7_9ACTN</name>
<dbReference type="AlphaFoldDB" id="A0A918I9W7"/>
<protein>
    <submittedName>
        <fullName evidence="3">Uncharacterized protein</fullName>
    </submittedName>
</protein>
<feature type="transmembrane region" description="Helical" evidence="2">
    <location>
        <begin position="67"/>
        <end position="87"/>
    </location>
</feature>
<dbReference type="Proteomes" id="UP000618795">
    <property type="component" value="Unassembled WGS sequence"/>
</dbReference>
<gene>
    <name evidence="3" type="ORF">GCM10010260_29420</name>
</gene>
<dbReference type="RefSeq" id="WP_191873942.1">
    <property type="nucleotide sequence ID" value="NZ_BMTD01000005.1"/>
</dbReference>
<keyword evidence="2" id="KW-0812">Transmembrane</keyword>
<evidence type="ECO:0000313" key="4">
    <source>
        <dbReference type="Proteomes" id="UP000618795"/>
    </source>
</evidence>
<keyword evidence="2" id="KW-0472">Membrane</keyword>
<organism evidence="3 4">
    <name type="scientific">Streptomyces filipinensis</name>
    <dbReference type="NCBI Taxonomy" id="66887"/>
    <lineage>
        <taxon>Bacteria</taxon>
        <taxon>Bacillati</taxon>
        <taxon>Actinomycetota</taxon>
        <taxon>Actinomycetes</taxon>
        <taxon>Kitasatosporales</taxon>
        <taxon>Streptomycetaceae</taxon>
        <taxon>Streptomyces</taxon>
    </lineage>
</organism>
<feature type="transmembrane region" description="Helical" evidence="2">
    <location>
        <begin position="41"/>
        <end position="61"/>
    </location>
</feature>
<reference evidence="3" key="2">
    <citation type="submission" date="2020-09" db="EMBL/GenBank/DDBJ databases">
        <authorList>
            <person name="Sun Q."/>
            <person name="Ohkuma M."/>
        </authorList>
    </citation>
    <scope>NUCLEOTIDE SEQUENCE</scope>
    <source>
        <strain evidence="3">JCM 4369</strain>
    </source>
</reference>
<keyword evidence="2" id="KW-1133">Transmembrane helix</keyword>
<comment type="caution">
    <text evidence="3">The sequence shown here is derived from an EMBL/GenBank/DDBJ whole genome shotgun (WGS) entry which is preliminary data.</text>
</comment>
<reference evidence="3" key="1">
    <citation type="journal article" date="2014" name="Int. J. Syst. Evol. Microbiol.">
        <title>Complete genome sequence of Corynebacterium casei LMG S-19264T (=DSM 44701T), isolated from a smear-ripened cheese.</title>
        <authorList>
            <consortium name="US DOE Joint Genome Institute (JGI-PGF)"/>
            <person name="Walter F."/>
            <person name="Albersmeier A."/>
            <person name="Kalinowski J."/>
            <person name="Ruckert C."/>
        </authorList>
    </citation>
    <scope>NUCLEOTIDE SEQUENCE</scope>
    <source>
        <strain evidence="3">JCM 4369</strain>
    </source>
</reference>
<keyword evidence="4" id="KW-1185">Reference proteome</keyword>